<evidence type="ECO:0000256" key="1">
    <source>
        <dbReference type="SAM" id="Phobius"/>
    </source>
</evidence>
<sequence length="124" mass="13230">MTDLSHHSRELRRGADYSEPGVRDALRTGLGFAAAGATFLFVAMVWIGTCTGSLAQAAGCGASQRAMLALGAPAILLVGGVWSIVCSFRRREQSARWAWQAAGWTLLALMVLSVVLSLPSLPWR</sequence>
<keyword evidence="1" id="KW-0472">Membrane</keyword>
<proteinExistence type="predicted"/>
<accession>A0ABT8HIT8</accession>
<organism evidence="2 3">
    <name type="scientific">Mycolicibacterium austroafricanum</name>
    <name type="common">Mycobacterium austroafricanum</name>
    <dbReference type="NCBI Taxonomy" id="39687"/>
    <lineage>
        <taxon>Bacteria</taxon>
        <taxon>Bacillati</taxon>
        <taxon>Actinomycetota</taxon>
        <taxon>Actinomycetes</taxon>
        <taxon>Mycobacteriales</taxon>
        <taxon>Mycobacteriaceae</taxon>
        <taxon>Mycolicibacterium</taxon>
    </lineage>
</organism>
<evidence type="ECO:0008006" key="4">
    <source>
        <dbReference type="Google" id="ProtNLM"/>
    </source>
</evidence>
<name>A0ABT8HIT8_MYCAO</name>
<dbReference type="Proteomes" id="UP001172687">
    <property type="component" value="Unassembled WGS sequence"/>
</dbReference>
<dbReference type="RefSeq" id="WP_011778908.1">
    <property type="nucleotide sequence ID" value="NZ_JAUHTC010000068.1"/>
</dbReference>
<feature type="transmembrane region" description="Helical" evidence="1">
    <location>
        <begin position="30"/>
        <end position="54"/>
    </location>
</feature>
<gene>
    <name evidence="2" type="ORF">QYF68_20605</name>
</gene>
<feature type="transmembrane region" description="Helical" evidence="1">
    <location>
        <begin position="97"/>
        <end position="118"/>
    </location>
</feature>
<keyword evidence="1" id="KW-0812">Transmembrane</keyword>
<evidence type="ECO:0000313" key="2">
    <source>
        <dbReference type="EMBL" id="MDN4520202.1"/>
    </source>
</evidence>
<keyword evidence="3" id="KW-1185">Reference proteome</keyword>
<reference evidence="2" key="1">
    <citation type="submission" date="2023-07" db="EMBL/GenBank/DDBJ databases">
        <title>Degradation of tert-butanol by M. austroafricanum TBA100.</title>
        <authorList>
            <person name="Helbich S."/>
            <person name="Vainshtein Y."/>
        </authorList>
    </citation>
    <scope>NUCLEOTIDE SEQUENCE</scope>
    <source>
        <strain evidence="2">TBA100</strain>
    </source>
</reference>
<comment type="caution">
    <text evidence="2">The sequence shown here is derived from an EMBL/GenBank/DDBJ whole genome shotgun (WGS) entry which is preliminary data.</text>
</comment>
<evidence type="ECO:0000313" key="3">
    <source>
        <dbReference type="Proteomes" id="UP001172687"/>
    </source>
</evidence>
<protein>
    <recommendedName>
        <fullName evidence="4">Transmembrane protein</fullName>
    </recommendedName>
</protein>
<feature type="transmembrane region" description="Helical" evidence="1">
    <location>
        <begin position="66"/>
        <end position="85"/>
    </location>
</feature>
<dbReference type="EMBL" id="JAUHTC010000068">
    <property type="protein sequence ID" value="MDN4520202.1"/>
    <property type="molecule type" value="Genomic_DNA"/>
</dbReference>
<keyword evidence="1" id="KW-1133">Transmembrane helix</keyword>